<feature type="transmembrane region" description="Helical" evidence="11">
    <location>
        <begin position="15"/>
        <end position="35"/>
    </location>
</feature>
<comment type="function">
    <text evidence="10">Part of the ABC transporter complex hrt involved in hemin import. Responsible for the translocation of the substrate across the membrane.</text>
</comment>
<comment type="subunit">
    <text evidence="3">The complex is composed of two ATP-binding proteins (HrtA), two transmembrane proteins (HrtB) and a solute-binding protein.</text>
</comment>
<evidence type="ECO:0000256" key="1">
    <source>
        <dbReference type="ARBA" id="ARBA00004651"/>
    </source>
</evidence>
<dbReference type="InterPro" id="IPR025857">
    <property type="entry name" value="MacB_PCD"/>
</dbReference>
<keyword evidence="15" id="KW-1185">Reference proteome</keyword>
<name>A0ABW4NLG2_9LACT</name>
<dbReference type="EMBL" id="JBHUFF010000008">
    <property type="protein sequence ID" value="MFD1798835.1"/>
    <property type="molecule type" value="Genomic_DNA"/>
</dbReference>
<feature type="transmembrane region" description="Helical" evidence="11">
    <location>
        <begin position="340"/>
        <end position="362"/>
    </location>
</feature>
<dbReference type="PANTHER" id="PTHR43738">
    <property type="entry name" value="ABC TRANSPORTER, MEMBRANE PROTEIN"/>
    <property type="match status" value="1"/>
</dbReference>
<evidence type="ECO:0000256" key="2">
    <source>
        <dbReference type="ARBA" id="ARBA00008697"/>
    </source>
</evidence>
<evidence type="ECO:0000256" key="9">
    <source>
        <dbReference type="ARBA" id="ARBA00023136"/>
    </source>
</evidence>
<evidence type="ECO:0000256" key="8">
    <source>
        <dbReference type="ARBA" id="ARBA00022989"/>
    </source>
</evidence>
<dbReference type="PANTHER" id="PTHR43738:SF1">
    <property type="entry name" value="HEMIN TRANSPORT SYSTEM PERMEASE PROTEIN HRTB-RELATED"/>
    <property type="match status" value="1"/>
</dbReference>
<protein>
    <recommendedName>
        <fullName evidence="4">Putative hemin transport system permease protein HrtB</fullName>
    </recommendedName>
</protein>
<dbReference type="InterPro" id="IPR051125">
    <property type="entry name" value="ABC-4/HrtB_transporter"/>
</dbReference>
<dbReference type="RefSeq" id="WP_058919235.1">
    <property type="nucleotide sequence ID" value="NZ_JBHSQC010000015.1"/>
</dbReference>
<feature type="domain" description="MacB-like periplasmic core" evidence="13">
    <location>
        <begin position="20"/>
        <end position="229"/>
    </location>
</feature>
<evidence type="ECO:0000256" key="7">
    <source>
        <dbReference type="ARBA" id="ARBA00022692"/>
    </source>
</evidence>
<feature type="transmembrane region" description="Helical" evidence="11">
    <location>
        <begin position="253"/>
        <end position="275"/>
    </location>
</feature>
<keyword evidence="8 11" id="KW-1133">Transmembrane helix</keyword>
<sequence length="374" mass="40093">MFLALKELTYSKGRFMMISLIIMLIAWLVFILAGLGNGLSDLGAATLKYADVDYAVFEEKSDFAFSKSMLPESLADDVMEEKGVEAVAPIGTASASVRKTGSEQSEAAKVDVLLAGIRPGSFMEPKVTSGNALQADDPSGVIVDDSLKKDGFQIGDTLTISGSVEELTIVGFTKNQTLSHQPVVFTSLEKFRMYKYAAPGSDNGIKDVVNSVMVQGKDVDPEKLEQSIDGIEVGTKKETINAVPGYTAENGTIMMMLGFLIVISAIVIAVFFYILTNQKAHQFGVMKAIGASNWFVIKSVISQVFILSLISILIGVGLTYATAAILPDSMPFNLEGQLVVTYSLILLLISVASSLFSVLKIAKIDPLTALGRVE</sequence>
<feature type="domain" description="ABC3 transporter permease C-terminal" evidence="12">
    <location>
        <begin position="255"/>
        <end position="366"/>
    </location>
</feature>
<reference evidence="15" key="1">
    <citation type="journal article" date="2019" name="Int. J. Syst. Evol. Microbiol.">
        <title>The Global Catalogue of Microorganisms (GCM) 10K type strain sequencing project: providing services to taxonomists for standard genome sequencing and annotation.</title>
        <authorList>
            <consortium name="The Broad Institute Genomics Platform"/>
            <consortium name="The Broad Institute Genome Sequencing Center for Infectious Disease"/>
            <person name="Wu L."/>
            <person name="Ma J."/>
        </authorList>
    </citation>
    <scope>NUCLEOTIDE SEQUENCE [LARGE SCALE GENOMIC DNA]</scope>
    <source>
        <strain evidence="15">KCTC 42143</strain>
    </source>
</reference>
<comment type="similarity">
    <text evidence="2">Belongs to the ABC-4 integral membrane protein family. HrtB subfamily.</text>
</comment>
<proteinExistence type="inferred from homology"/>
<keyword evidence="5" id="KW-0813">Transport</keyword>
<dbReference type="InterPro" id="IPR003838">
    <property type="entry name" value="ABC3_permease_C"/>
</dbReference>
<evidence type="ECO:0000256" key="4">
    <source>
        <dbReference type="ARBA" id="ARBA00016962"/>
    </source>
</evidence>
<dbReference type="Pfam" id="PF02687">
    <property type="entry name" value="FtsX"/>
    <property type="match status" value="1"/>
</dbReference>
<evidence type="ECO:0000259" key="13">
    <source>
        <dbReference type="Pfam" id="PF12704"/>
    </source>
</evidence>
<feature type="transmembrane region" description="Helical" evidence="11">
    <location>
        <begin position="295"/>
        <end position="320"/>
    </location>
</feature>
<evidence type="ECO:0000256" key="5">
    <source>
        <dbReference type="ARBA" id="ARBA00022448"/>
    </source>
</evidence>
<dbReference type="Pfam" id="PF12704">
    <property type="entry name" value="MacB_PCD"/>
    <property type="match status" value="1"/>
</dbReference>
<evidence type="ECO:0000256" key="11">
    <source>
        <dbReference type="SAM" id="Phobius"/>
    </source>
</evidence>
<evidence type="ECO:0000256" key="3">
    <source>
        <dbReference type="ARBA" id="ARBA00011131"/>
    </source>
</evidence>
<keyword evidence="6" id="KW-1003">Cell membrane</keyword>
<accession>A0ABW4NLG2</accession>
<comment type="caution">
    <text evidence="14">The sequence shown here is derived from an EMBL/GenBank/DDBJ whole genome shotgun (WGS) entry which is preliminary data.</text>
</comment>
<keyword evidence="9 11" id="KW-0472">Membrane</keyword>
<evidence type="ECO:0000313" key="15">
    <source>
        <dbReference type="Proteomes" id="UP001597285"/>
    </source>
</evidence>
<evidence type="ECO:0000313" key="14">
    <source>
        <dbReference type="EMBL" id="MFD1798835.1"/>
    </source>
</evidence>
<evidence type="ECO:0000256" key="10">
    <source>
        <dbReference type="ARBA" id="ARBA00024973"/>
    </source>
</evidence>
<dbReference type="Proteomes" id="UP001597285">
    <property type="component" value="Unassembled WGS sequence"/>
</dbReference>
<keyword evidence="7 11" id="KW-0812">Transmembrane</keyword>
<evidence type="ECO:0000259" key="12">
    <source>
        <dbReference type="Pfam" id="PF02687"/>
    </source>
</evidence>
<gene>
    <name evidence="14" type="ORF">ACFSBK_03035</name>
</gene>
<evidence type="ECO:0000256" key="6">
    <source>
        <dbReference type="ARBA" id="ARBA00022475"/>
    </source>
</evidence>
<comment type="subcellular location">
    <subcellularLocation>
        <location evidence="1">Cell membrane</location>
        <topology evidence="1">Multi-pass membrane protein</topology>
    </subcellularLocation>
</comment>
<organism evidence="14 15">
    <name type="scientific">Carnobacterium antarcticum</name>
    <dbReference type="NCBI Taxonomy" id="2126436"/>
    <lineage>
        <taxon>Bacteria</taxon>
        <taxon>Bacillati</taxon>
        <taxon>Bacillota</taxon>
        <taxon>Bacilli</taxon>
        <taxon>Lactobacillales</taxon>
        <taxon>Carnobacteriaceae</taxon>
        <taxon>Carnobacterium</taxon>
    </lineage>
</organism>